<dbReference type="AlphaFoldDB" id="A0A7X2MZI0"/>
<proteinExistence type="predicted"/>
<name>A0A7X2MZI0_9CLOT</name>
<accession>A0A7X2MZI0</accession>
<dbReference type="EMBL" id="VULX01000018">
    <property type="protein sequence ID" value="MSR91945.1"/>
    <property type="molecule type" value="Genomic_DNA"/>
</dbReference>
<evidence type="ECO:0000313" key="2">
    <source>
        <dbReference type="Proteomes" id="UP000460287"/>
    </source>
</evidence>
<gene>
    <name evidence="1" type="ORF">FYJ33_11175</name>
</gene>
<reference evidence="1 2" key="1">
    <citation type="submission" date="2019-08" db="EMBL/GenBank/DDBJ databases">
        <title>In-depth cultivation of the pig gut microbiome towards novel bacterial diversity and tailored functional studies.</title>
        <authorList>
            <person name="Wylensek D."/>
            <person name="Hitch T.C.A."/>
            <person name="Clavel T."/>
        </authorList>
    </citation>
    <scope>NUCLEOTIDE SEQUENCE [LARGE SCALE GENOMIC DNA]</scope>
    <source>
        <strain evidence="1 2">WCA-383-APC-5B</strain>
    </source>
</reference>
<dbReference type="RefSeq" id="WP_154531846.1">
    <property type="nucleotide sequence ID" value="NZ_VULX01000018.1"/>
</dbReference>
<protein>
    <submittedName>
        <fullName evidence="1">Uncharacterized protein</fullName>
    </submittedName>
</protein>
<evidence type="ECO:0000313" key="1">
    <source>
        <dbReference type="EMBL" id="MSR91945.1"/>
    </source>
</evidence>
<organism evidence="1 2">
    <name type="scientific">Inconstantimicrobium porci</name>
    <dbReference type="NCBI Taxonomy" id="2652291"/>
    <lineage>
        <taxon>Bacteria</taxon>
        <taxon>Bacillati</taxon>
        <taxon>Bacillota</taxon>
        <taxon>Clostridia</taxon>
        <taxon>Eubacteriales</taxon>
        <taxon>Clostridiaceae</taxon>
        <taxon>Inconstantimicrobium</taxon>
    </lineage>
</organism>
<sequence>MRILIFENIPYGKYNLTLSLPYGMKVSEQLVKYYYGSKINPKNNSVIVVVSGKDIIDTFIGLYFI</sequence>
<comment type="caution">
    <text evidence="1">The sequence shown here is derived from an EMBL/GenBank/DDBJ whole genome shotgun (WGS) entry which is preliminary data.</text>
</comment>
<keyword evidence="2" id="KW-1185">Reference proteome</keyword>
<dbReference type="Proteomes" id="UP000460287">
    <property type="component" value="Unassembled WGS sequence"/>
</dbReference>